<comment type="caution">
    <text evidence="3">The sequence shown here is derived from an EMBL/GenBank/DDBJ whole genome shotgun (WGS) entry which is preliminary data.</text>
</comment>
<feature type="transmembrane region" description="Helical" evidence="2">
    <location>
        <begin position="12"/>
        <end position="34"/>
    </location>
</feature>
<evidence type="ECO:0000313" key="4">
    <source>
        <dbReference type="Proteomes" id="UP001187531"/>
    </source>
</evidence>
<feature type="region of interest" description="Disordered" evidence="1">
    <location>
        <begin position="72"/>
        <end position="91"/>
    </location>
</feature>
<accession>A0AA88H4J3</accession>
<sequence>MKIVDVCKCCSVDVCKCCFCILLLVLLVVAVWYFDRHDEIDPYENCIIVNNLSAFVHCPDLKKCNPIIYEENKKPTGTTESPETSSAAGNTSAEYTTPIALRNFTTDKTSLTATSKNITAGSETHWQEGTTESPETSSAAHNTSVEYTTPIALRNFTTEKTSLTAASTNTTTGGETQDLSFYQNCTAVYFCDFGLLCATNRTDLEDRFKSRSRTTVIYRHGYSPIYPMFFHYPTGGLYGWNSGKFAKKVVKNGALVTGGAVIGHKLTKHKYKGLDYASKVRSQTGKQGGILHGWKSGGRGRSGGGRSWGGRMGRSGGGGRRG</sequence>
<name>A0AA88H4J3_ARTSF</name>
<dbReference type="Proteomes" id="UP001187531">
    <property type="component" value="Unassembled WGS sequence"/>
</dbReference>
<feature type="compositionally biased region" description="Low complexity" evidence="1">
    <location>
        <begin position="75"/>
        <end position="89"/>
    </location>
</feature>
<dbReference type="EMBL" id="JAVRJZ010004807">
    <property type="protein sequence ID" value="KAK2701450.1"/>
    <property type="molecule type" value="Genomic_DNA"/>
</dbReference>
<keyword evidence="4" id="KW-1185">Reference proteome</keyword>
<organism evidence="3 4">
    <name type="scientific">Artemia franciscana</name>
    <name type="common">Brine shrimp</name>
    <name type="synonym">Artemia sanfranciscana</name>
    <dbReference type="NCBI Taxonomy" id="6661"/>
    <lineage>
        <taxon>Eukaryota</taxon>
        <taxon>Metazoa</taxon>
        <taxon>Ecdysozoa</taxon>
        <taxon>Arthropoda</taxon>
        <taxon>Crustacea</taxon>
        <taxon>Branchiopoda</taxon>
        <taxon>Anostraca</taxon>
        <taxon>Artemiidae</taxon>
        <taxon>Artemia</taxon>
    </lineage>
</organism>
<keyword evidence="2" id="KW-1133">Transmembrane helix</keyword>
<proteinExistence type="predicted"/>
<keyword evidence="2" id="KW-0472">Membrane</keyword>
<feature type="region of interest" description="Disordered" evidence="1">
    <location>
        <begin position="288"/>
        <end position="322"/>
    </location>
</feature>
<evidence type="ECO:0000256" key="1">
    <source>
        <dbReference type="SAM" id="MobiDB-lite"/>
    </source>
</evidence>
<dbReference type="AlphaFoldDB" id="A0AA88H4J3"/>
<evidence type="ECO:0000313" key="3">
    <source>
        <dbReference type="EMBL" id="KAK2701450.1"/>
    </source>
</evidence>
<feature type="region of interest" description="Disordered" evidence="1">
    <location>
        <begin position="119"/>
        <end position="141"/>
    </location>
</feature>
<evidence type="ECO:0000256" key="2">
    <source>
        <dbReference type="SAM" id="Phobius"/>
    </source>
</evidence>
<gene>
    <name evidence="3" type="ORF">QYM36_019897</name>
</gene>
<reference evidence="3" key="1">
    <citation type="submission" date="2023-07" db="EMBL/GenBank/DDBJ databases">
        <title>Chromosome-level genome assembly of Artemia franciscana.</title>
        <authorList>
            <person name="Jo E."/>
        </authorList>
    </citation>
    <scope>NUCLEOTIDE SEQUENCE</scope>
    <source>
        <tissue evidence="3">Whole body</tissue>
    </source>
</reference>
<protein>
    <submittedName>
        <fullName evidence="3">Uncharacterized protein</fullName>
    </submittedName>
</protein>
<keyword evidence="2" id="KW-0812">Transmembrane</keyword>